<organism evidence="2 3">
    <name type="scientific">Argiope bruennichi</name>
    <name type="common">Wasp spider</name>
    <name type="synonym">Aranea bruennichi</name>
    <dbReference type="NCBI Taxonomy" id="94029"/>
    <lineage>
        <taxon>Eukaryota</taxon>
        <taxon>Metazoa</taxon>
        <taxon>Ecdysozoa</taxon>
        <taxon>Arthropoda</taxon>
        <taxon>Chelicerata</taxon>
        <taxon>Arachnida</taxon>
        <taxon>Araneae</taxon>
        <taxon>Araneomorphae</taxon>
        <taxon>Entelegynae</taxon>
        <taxon>Araneoidea</taxon>
        <taxon>Araneidae</taxon>
        <taxon>Argiope</taxon>
    </lineage>
</organism>
<dbReference type="InterPro" id="IPR001509">
    <property type="entry name" value="Epimerase_deHydtase"/>
</dbReference>
<evidence type="ECO:0000313" key="3">
    <source>
        <dbReference type="Proteomes" id="UP000807504"/>
    </source>
</evidence>
<dbReference type="OrthoDB" id="16464at2759"/>
<proteinExistence type="predicted"/>
<reference evidence="2" key="1">
    <citation type="journal article" date="2020" name="bioRxiv">
        <title>Chromosome-level reference genome of the European wasp spider Argiope bruennichi: a resource for studies on range expansion and evolutionary adaptation.</title>
        <authorList>
            <person name="Sheffer M.M."/>
            <person name="Hoppe A."/>
            <person name="Krehenwinkel H."/>
            <person name="Uhl G."/>
            <person name="Kuss A.W."/>
            <person name="Jensen L."/>
            <person name="Jensen C."/>
            <person name="Gillespie R.G."/>
            <person name="Hoff K.J."/>
            <person name="Prost S."/>
        </authorList>
    </citation>
    <scope>NUCLEOTIDE SEQUENCE</scope>
</reference>
<protein>
    <submittedName>
        <fullName evidence="2">Bifunctional UDP-glucose 4-epimerase like protein</fullName>
    </submittedName>
</protein>
<dbReference type="PANTHER" id="PTHR43245">
    <property type="entry name" value="BIFUNCTIONAL POLYMYXIN RESISTANCE PROTEIN ARNA"/>
    <property type="match status" value="1"/>
</dbReference>
<gene>
    <name evidence="2" type="ORF">HNY73_021547</name>
</gene>
<name>A0A8T0DXV7_ARGBR</name>
<accession>A0A8T0DXV7</accession>
<dbReference type="SUPFAM" id="SSF51735">
    <property type="entry name" value="NAD(P)-binding Rossmann-fold domains"/>
    <property type="match status" value="1"/>
</dbReference>
<reference evidence="2" key="2">
    <citation type="submission" date="2020-06" db="EMBL/GenBank/DDBJ databases">
        <authorList>
            <person name="Sheffer M."/>
        </authorList>
    </citation>
    <scope>NUCLEOTIDE SEQUENCE</scope>
</reference>
<evidence type="ECO:0000313" key="2">
    <source>
        <dbReference type="EMBL" id="KAF8763358.1"/>
    </source>
</evidence>
<keyword evidence="3" id="KW-1185">Reference proteome</keyword>
<sequence length="374" mass="42014">MANAEYDENTKYRVLILGGCGFIGRHLVDYLISNNLVSKIRVVDKVPPQIAWLNKRHQEVFANPLVEFKSANLINSASCQNAFADDEGPYDFVVNLAAETKMGQSDPVYREGIVKLSINCAKEAAKQKVKRFIELSSGHVHSSEKTPIKETAKPDPWTVMARFKLHVEEEISTVPDLSYVILRPAIVYGVGDKSGIVPRLVVGAVYKHLGEMMKLLWHKDIKMHTVHVLDLCRAIWHACLHGKNGEIYHIVDKGNTTQGKISDIVSDIFNINHDYFGTPLSSFAKLDMTNLVEEINDKHLGPWAEACSKDGIENTPLNPYLHQELLCDKHLNLDGSKFEGTGFSYLVPSITKEKVQEILNDYIAMNIFPRSLVM</sequence>
<dbReference type="AlphaFoldDB" id="A0A8T0DXV7"/>
<dbReference type="InterPro" id="IPR036291">
    <property type="entry name" value="NAD(P)-bd_dom_sf"/>
</dbReference>
<comment type="caution">
    <text evidence="2">The sequence shown here is derived from an EMBL/GenBank/DDBJ whole genome shotgun (WGS) entry which is preliminary data.</text>
</comment>
<dbReference type="Pfam" id="PF01370">
    <property type="entry name" value="Epimerase"/>
    <property type="match status" value="1"/>
</dbReference>
<dbReference type="Gene3D" id="3.40.50.720">
    <property type="entry name" value="NAD(P)-binding Rossmann-like Domain"/>
    <property type="match status" value="1"/>
</dbReference>
<feature type="domain" description="NAD-dependent epimerase/dehydratase" evidence="1">
    <location>
        <begin position="14"/>
        <end position="250"/>
    </location>
</feature>
<dbReference type="Proteomes" id="UP000807504">
    <property type="component" value="Unassembled WGS sequence"/>
</dbReference>
<dbReference type="PANTHER" id="PTHR43245:SF11">
    <property type="entry name" value="LD23561P"/>
    <property type="match status" value="1"/>
</dbReference>
<dbReference type="EMBL" id="JABXBU010002231">
    <property type="protein sequence ID" value="KAF8763358.1"/>
    <property type="molecule type" value="Genomic_DNA"/>
</dbReference>
<evidence type="ECO:0000259" key="1">
    <source>
        <dbReference type="Pfam" id="PF01370"/>
    </source>
</evidence>
<dbReference type="OMA" id="PQTAWLN"/>
<dbReference type="InterPro" id="IPR050177">
    <property type="entry name" value="Lipid_A_modif_metabolic_enz"/>
</dbReference>